<evidence type="ECO:0000313" key="7">
    <source>
        <dbReference type="EMBL" id="KGE87998.1"/>
    </source>
</evidence>
<dbReference type="Pfam" id="PF07669">
    <property type="entry name" value="Eco57I"/>
    <property type="match status" value="1"/>
</dbReference>
<reference evidence="7 8" key="1">
    <citation type="journal article" date="2014" name="Int. J. Syst. Evol. Microbiol.">
        <title>Phaeodactylibacter xiamenensis gen. nov., sp. nov., a member of the family Saprospiraceae isolated from the marine alga Phaeodactylum tricornutum.</title>
        <authorList>
            <person name="Chen Z.Jr."/>
            <person name="Lei X."/>
            <person name="Lai Q."/>
            <person name="Li Y."/>
            <person name="Zhang B."/>
            <person name="Zhang J."/>
            <person name="Zhang H."/>
            <person name="Yang L."/>
            <person name="Zheng W."/>
            <person name="Tian Y."/>
            <person name="Yu Z."/>
            <person name="Xu H.Jr."/>
            <person name="Zheng T."/>
        </authorList>
    </citation>
    <scope>NUCLEOTIDE SEQUENCE [LARGE SCALE GENOMIC DNA]</scope>
    <source>
        <strain evidence="7 8">KD52</strain>
    </source>
</reference>
<dbReference type="STRING" id="1524460.IX84_11380"/>
<keyword evidence="3" id="KW-0808">Transferase</keyword>
<evidence type="ECO:0000313" key="8">
    <source>
        <dbReference type="Proteomes" id="UP000029736"/>
    </source>
</evidence>
<dbReference type="InterPro" id="IPR011639">
    <property type="entry name" value="MethylTrfase_TaqI-like_dom"/>
</dbReference>
<dbReference type="InterPro" id="IPR029063">
    <property type="entry name" value="SAM-dependent_MTases_sf"/>
</dbReference>
<comment type="caution">
    <text evidence="7">The sequence shown here is derived from an EMBL/GenBank/DDBJ whole genome shotgun (WGS) entry which is preliminary data.</text>
</comment>
<accession>A0A098S8J6</accession>
<dbReference type="InterPro" id="IPR050953">
    <property type="entry name" value="N4_N6_ade-DNA_methylase"/>
</dbReference>
<dbReference type="AlphaFoldDB" id="A0A098S8J6"/>
<evidence type="ECO:0000256" key="4">
    <source>
        <dbReference type="ARBA" id="ARBA00022691"/>
    </source>
</evidence>
<protein>
    <recommendedName>
        <fullName evidence="1">site-specific DNA-methyltransferase (adenine-specific)</fullName>
        <ecNumber evidence="1">2.1.1.72</ecNumber>
    </recommendedName>
</protein>
<comment type="catalytic activity">
    <reaction evidence="5">
        <text>a 2'-deoxyadenosine in DNA + S-adenosyl-L-methionine = an N(6)-methyl-2'-deoxyadenosine in DNA + S-adenosyl-L-homocysteine + H(+)</text>
        <dbReference type="Rhea" id="RHEA:15197"/>
        <dbReference type="Rhea" id="RHEA-COMP:12418"/>
        <dbReference type="Rhea" id="RHEA-COMP:12419"/>
        <dbReference type="ChEBI" id="CHEBI:15378"/>
        <dbReference type="ChEBI" id="CHEBI:57856"/>
        <dbReference type="ChEBI" id="CHEBI:59789"/>
        <dbReference type="ChEBI" id="CHEBI:90615"/>
        <dbReference type="ChEBI" id="CHEBI:90616"/>
        <dbReference type="EC" id="2.1.1.72"/>
    </reaction>
</comment>
<dbReference type="Gene3D" id="3.40.50.150">
    <property type="entry name" value="Vaccinia Virus protein VP39"/>
    <property type="match status" value="1"/>
</dbReference>
<dbReference type="NCBIfam" id="NF033452">
    <property type="entry name" value="BREX_1_MTaseX"/>
    <property type="match status" value="1"/>
</dbReference>
<dbReference type="EC" id="2.1.1.72" evidence="1"/>
<evidence type="ECO:0000256" key="3">
    <source>
        <dbReference type="ARBA" id="ARBA00022679"/>
    </source>
</evidence>
<evidence type="ECO:0000256" key="1">
    <source>
        <dbReference type="ARBA" id="ARBA00011900"/>
    </source>
</evidence>
<dbReference type="PANTHER" id="PTHR33841:SF1">
    <property type="entry name" value="DNA METHYLTRANSFERASE A"/>
    <property type="match status" value="1"/>
</dbReference>
<dbReference type="REBASE" id="100114">
    <property type="entry name" value="PxiKD52ORF11380P"/>
</dbReference>
<keyword evidence="8" id="KW-1185">Reference proteome</keyword>
<evidence type="ECO:0000256" key="5">
    <source>
        <dbReference type="ARBA" id="ARBA00047942"/>
    </source>
</evidence>
<dbReference type="GO" id="GO:0006304">
    <property type="term" value="P:DNA modification"/>
    <property type="evidence" value="ECO:0007669"/>
    <property type="project" value="InterPro"/>
</dbReference>
<dbReference type="GO" id="GO:0032259">
    <property type="term" value="P:methylation"/>
    <property type="evidence" value="ECO:0007669"/>
    <property type="project" value="UniProtKB-KW"/>
</dbReference>
<feature type="domain" description="Type II methyltransferase M.TaqI-like" evidence="6">
    <location>
        <begin position="324"/>
        <end position="542"/>
    </location>
</feature>
<gene>
    <name evidence="7" type="ORF">IX84_11380</name>
</gene>
<evidence type="ECO:0000256" key="2">
    <source>
        <dbReference type="ARBA" id="ARBA00022603"/>
    </source>
</evidence>
<dbReference type="GO" id="GO:0009007">
    <property type="term" value="F:site-specific DNA-methyltransferase (adenine-specific) activity"/>
    <property type="evidence" value="ECO:0007669"/>
    <property type="project" value="UniProtKB-EC"/>
</dbReference>
<keyword evidence="2" id="KW-0489">Methyltransferase</keyword>
<keyword evidence="4" id="KW-0949">S-adenosyl-L-methionine</keyword>
<dbReference type="OrthoDB" id="32195at2"/>
<sequence>MQTTTLKSFAQDARRKLIEQISNRLEQVLRTDSLEQRERKQQIDQLKRGLEEKGKAALVEEVAYTWFNRLVALRFMDANDYTRPRVLSPADGETLPEILQQAKRGLIEEDLPVDRKRVLQLLNGELPSADPQNEAYQLLLIAACNQWHRAMPFMFPRLQDYTELLVPNDLLSARSIVQDVREGMSGTDAQNVEIIGWLYQFYISEKKDAVFAAKGRVAPADLPAATQLFTPRWIVEYMVQNTLGKLWLQNRPNSGLRAHMPYYIDSPAAQAADFLRIESVTDIRFLDQACGSGHILLYAFELLTLMYEEEGYGKSEIPQLILQHNLRGFEIDERAAQLAGFALMMKARGYHRRIFRKEARPHILQFLDLPLSAEETAEALQACGLQPSDALRTDLEHLQQATNLGSLIQPQADAAEIGQALKAVAQARATNDVFLRTRLQHLHTALQQLQELGQQVHCVVDNPPYMGGGNMNKALAKFVKQNYPASKSDLMACFMEGGLAMLHPGGYLGMINQHSWMFLSSYEKLREQLIQGTYFDTMLHLGPRAFPEIGGEVVQSTAFTFCNIPPMEEEGIYLRLTDFKSASQKEEEAAAAIETGDASELWCHARQKDFQKIPGSPIGYWVSEKISKAFEEKKELGHYAWLKQGFKTGDNNQFLRYYYECPEEKINKKWFLCNKGGEFRKWFGNVVHCVNWENNGFLIKNLFDENGKLRSRPQNEKYYFKEGISWTKISSGLPSFRYSKASYLFESNGSLLVSKQDVKLVYLIGLLNSNVTVELLRVVSPTLDYGEGALSNLPVEEANSNEVQAIAQACISLSKSDWDSQETSWDFQRHPLLGGGVKSLSEAYATYQAHWREQFAQLHAQEEALNRIFIDLYGLQAELSPEVPLEDITILQQELDRKALKAATVKLSKRQDCPVGSAARQQFVQDALVFDDTEVLAQFISYAVGCMMGRYSLDKDGLILANAGEGLPEYWSKTGTSPDTATFLPDEDGIIPLLAEDYFPDDVAGRFRRFLEAAFGPEQFEANLQFVEKALGRDIRSYFVREFYKDHLKRYKKRPIYWLFSSPGKHFQTLVYVHRYRPDTVSRLLNDYVRDFIRKLEAQRITLVEITLKADGSPREQTQAQKDIDQIDTILEDVRQYERDILYPLAARKLPLDLDDGVLVNYNKMGRAVLTVTSLNDAKARKKVESFDWVDFDWGVVV</sequence>
<organism evidence="7 8">
    <name type="scientific">Phaeodactylibacter xiamenensis</name>
    <dbReference type="NCBI Taxonomy" id="1524460"/>
    <lineage>
        <taxon>Bacteria</taxon>
        <taxon>Pseudomonadati</taxon>
        <taxon>Bacteroidota</taxon>
        <taxon>Saprospiria</taxon>
        <taxon>Saprospirales</taxon>
        <taxon>Haliscomenobacteraceae</taxon>
        <taxon>Phaeodactylibacter</taxon>
    </lineage>
</organism>
<dbReference type="InterPro" id="IPR047939">
    <property type="entry name" value="BREX_1_PglX"/>
</dbReference>
<dbReference type="PRINTS" id="PR00507">
    <property type="entry name" value="N12N6MTFRASE"/>
</dbReference>
<dbReference type="EMBL" id="JPOS01000026">
    <property type="protein sequence ID" value="KGE87998.1"/>
    <property type="molecule type" value="Genomic_DNA"/>
</dbReference>
<evidence type="ECO:0000259" key="6">
    <source>
        <dbReference type="Pfam" id="PF07669"/>
    </source>
</evidence>
<dbReference type="SUPFAM" id="SSF53335">
    <property type="entry name" value="S-adenosyl-L-methionine-dependent methyltransferases"/>
    <property type="match status" value="1"/>
</dbReference>
<dbReference type="RefSeq" id="WP_044220105.1">
    <property type="nucleotide sequence ID" value="NZ_JBKAGJ010000045.1"/>
</dbReference>
<proteinExistence type="predicted"/>
<name>A0A098S8J6_9BACT</name>
<dbReference type="PANTHER" id="PTHR33841">
    <property type="entry name" value="DNA METHYLTRANSFERASE YEEA-RELATED"/>
    <property type="match status" value="1"/>
</dbReference>
<dbReference type="Proteomes" id="UP000029736">
    <property type="component" value="Unassembled WGS sequence"/>
</dbReference>